<dbReference type="Proteomes" id="UP000549394">
    <property type="component" value="Unassembled WGS sequence"/>
</dbReference>
<feature type="transmembrane region" description="Helical" evidence="2">
    <location>
        <begin position="165"/>
        <end position="191"/>
    </location>
</feature>
<protein>
    <submittedName>
        <fullName evidence="4">DgyrCDS2020</fullName>
    </submittedName>
</protein>
<keyword evidence="2" id="KW-0472">Membrane</keyword>
<feature type="chain" id="PRO_5029599625" evidence="3">
    <location>
        <begin position="28"/>
        <end position="336"/>
    </location>
</feature>
<sequence>MTFNRIKRLYHYLVILWITLLVEPSKSTNICNANRLYECYCFKCKWPNCCNSENLGDIKRRYIEFSLKTNSNQFNTDLERKWQYSIAKSIQNDCNCTRNLEIVSVFVNEDFYRVVILSDFSQQQLLNSLNKTVFPDFSLVIKNSPHPQNSKSTTSSKYDFTVREWLGFVFSGIFSIIFIISYFVSCTKACLDRHRIKKIRWERKEAREKAREIVRAQRNKKENLMINEDNDAQVKQTNEGFVVEKKLNGMESEIVIKSENELTNSNGFIGRKPLTRFSSFGSSKQTNNNRQLSITKNHSLDSTIKSENGENLTGAFDNHSFVNDTSDKANYAGGFV</sequence>
<keyword evidence="3" id="KW-0732">Signal</keyword>
<evidence type="ECO:0000256" key="1">
    <source>
        <dbReference type="SAM" id="MobiDB-lite"/>
    </source>
</evidence>
<keyword evidence="2" id="KW-1133">Transmembrane helix</keyword>
<evidence type="ECO:0000313" key="5">
    <source>
        <dbReference type="Proteomes" id="UP000549394"/>
    </source>
</evidence>
<keyword evidence="5" id="KW-1185">Reference proteome</keyword>
<dbReference type="EMBL" id="CAJFCJ010000003">
    <property type="protein sequence ID" value="CAD5112808.1"/>
    <property type="molecule type" value="Genomic_DNA"/>
</dbReference>
<gene>
    <name evidence="4" type="ORF">DGYR_LOCUS1882</name>
</gene>
<evidence type="ECO:0000313" key="4">
    <source>
        <dbReference type="EMBL" id="CAD5112808.1"/>
    </source>
</evidence>
<name>A0A7I8VE41_9ANNE</name>
<feature type="region of interest" description="Disordered" evidence="1">
    <location>
        <begin position="279"/>
        <end position="299"/>
    </location>
</feature>
<feature type="signal peptide" evidence="3">
    <location>
        <begin position="1"/>
        <end position="27"/>
    </location>
</feature>
<evidence type="ECO:0000256" key="2">
    <source>
        <dbReference type="SAM" id="Phobius"/>
    </source>
</evidence>
<organism evidence="4 5">
    <name type="scientific">Dimorphilus gyrociliatus</name>
    <dbReference type="NCBI Taxonomy" id="2664684"/>
    <lineage>
        <taxon>Eukaryota</taxon>
        <taxon>Metazoa</taxon>
        <taxon>Spiralia</taxon>
        <taxon>Lophotrochozoa</taxon>
        <taxon>Annelida</taxon>
        <taxon>Polychaeta</taxon>
        <taxon>Polychaeta incertae sedis</taxon>
        <taxon>Dinophilidae</taxon>
        <taxon>Dimorphilus</taxon>
    </lineage>
</organism>
<comment type="caution">
    <text evidence="4">The sequence shown here is derived from an EMBL/GenBank/DDBJ whole genome shotgun (WGS) entry which is preliminary data.</text>
</comment>
<dbReference type="AlphaFoldDB" id="A0A7I8VE41"/>
<accession>A0A7I8VE41</accession>
<evidence type="ECO:0000256" key="3">
    <source>
        <dbReference type="SAM" id="SignalP"/>
    </source>
</evidence>
<keyword evidence="2" id="KW-0812">Transmembrane</keyword>
<proteinExistence type="predicted"/>
<reference evidence="4 5" key="1">
    <citation type="submission" date="2020-08" db="EMBL/GenBank/DDBJ databases">
        <authorList>
            <person name="Hejnol A."/>
        </authorList>
    </citation>
    <scope>NUCLEOTIDE SEQUENCE [LARGE SCALE GENOMIC DNA]</scope>
</reference>